<dbReference type="Proteomes" id="UP000638648">
    <property type="component" value="Unassembled WGS sequence"/>
</dbReference>
<keyword evidence="2" id="KW-0520">NAD</keyword>
<dbReference type="Pfam" id="PF02826">
    <property type="entry name" value="2-Hacid_dh_C"/>
    <property type="match status" value="1"/>
</dbReference>
<dbReference type="InterPro" id="IPR006140">
    <property type="entry name" value="D-isomer_DH_NAD-bd"/>
</dbReference>
<dbReference type="AlphaFoldDB" id="A0A927NAU3"/>
<reference evidence="4" key="1">
    <citation type="submission" date="2020-10" db="EMBL/GenBank/DDBJ databases">
        <title>Sequencing the genomes of 1000 actinobacteria strains.</title>
        <authorList>
            <person name="Klenk H.-P."/>
        </authorList>
    </citation>
    <scope>NUCLEOTIDE SEQUENCE</scope>
    <source>
        <strain evidence="4">DSM 45354</strain>
    </source>
</reference>
<dbReference type="EMBL" id="JADBEM010000001">
    <property type="protein sequence ID" value="MBE1612102.1"/>
    <property type="molecule type" value="Genomic_DNA"/>
</dbReference>
<keyword evidence="1" id="KW-0560">Oxidoreductase</keyword>
<comment type="caution">
    <text evidence="4">The sequence shown here is derived from an EMBL/GenBank/DDBJ whole genome shotgun (WGS) entry which is preliminary data.</text>
</comment>
<evidence type="ECO:0000256" key="2">
    <source>
        <dbReference type="ARBA" id="ARBA00023027"/>
    </source>
</evidence>
<evidence type="ECO:0000313" key="5">
    <source>
        <dbReference type="Proteomes" id="UP000638648"/>
    </source>
</evidence>
<dbReference type="GO" id="GO:0051287">
    <property type="term" value="F:NAD binding"/>
    <property type="evidence" value="ECO:0007669"/>
    <property type="project" value="InterPro"/>
</dbReference>
<evidence type="ECO:0000256" key="1">
    <source>
        <dbReference type="ARBA" id="ARBA00023002"/>
    </source>
</evidence>
<dbReference type="RefSeq" id="WP_192755211.1">
    <property type="nucleotide sequence ID" value="NZ_BAABJL010000222.1"/>
</dbReference>
<dbReference type="SUPFAM" id="SSF52283">
    <property type="entry name" value="Formate/glycerate dehydrogenase catalytic domain-like"/>
    <property type="match status" value="1"/>
</dbReference>
<accession>A0A927NAU3</accession>
<name>A0A927NAU3_9ACTN</name>
<keyword evidence="5" id="KW-1185">Reference proteome</keyword>
<proteinExistence type="predicted"/>
<evidence type="ECO:0000259" key="3">
    <source>
        <dbReference type="Pfam" id="PF02826"/>
    </source>
</evidence>
<dbReference type="SUPFAM" id="SSF51735">
    <property type="entry name" value="NAD(P)-binding Rossmann-fold domains"/>
    <property type="match status" value="1"/>
</dbReference>
<organism evidence="4 5">
    <name type="scientific">Actinopolymorpha pittospori</name>
    <dbReference type="NCBI Taxonomy" id="648752"/>
    <lineage>
        <taxon>Bacteria</taxon>
        <taxon>Bacillati</taxon>
        <taxon>Actinomycetota</taxon>
        <taxon>Actinomycetes</taxon>
        <taxon>Propionibacteriales</taxon>
        <taxon>Actinopolymorphaceae</taxon>
        <taxon>Actinopolymorpha</taxon>
    </lineage>
</organism>
<evidence type="ECO:0000313" key="4">
    <source>
        <dbReference type="EMBL" id="MBE1612102.1"/>
    </source>
</evidence>
<dbReference type="PANTHER" id="PTHR43333">
    <property type="entry name" value="2-HACID_DH_C DOMAIN-CONTAINING PROTEIN"/>
    <property type="match status" value="1"/>
</dbReference>
<feature type="domain" description="D-isomer specific 2-hydroxyacid dehydrogenase NAD-binding" evidence="3">
    <location>
        <begin position="101"/>
        <end position="270"/>
    </location>
</feature>
<dbReference type="GO" id="GO:0016491">
    <property type="term" value="F:oxidoreductase activity"/>
    <property type="evidence" value="ECO:0007669"/>
    <property type="project" value="UniProtKB-KW"/>
</dbReference>
<dbReference type="PANTHER" id="PTHR43333:SF1">
    <property type="entry name" value="D-ISOMER SPECIFIC 2-HYDROXYACID DEHYDROGENASE NAD-BINDING DOMAIN-CONTAINING PROTEIN"/>
    <property type="match status" value="1"/>
</dbReference>
<dbReference type="InterPro" id="IPR036291">
    <property type="entry name" value="NAD(P)-bd_dom_sf"/>
</dbReference>
<protein>
    <submittedName>
        <fullName evidence="4">Phosphoglycerate dehydrogenase-like enzyme</fullName>
    </submittedName>
</protein>
<gene>
    <name evidence="4" type="ORF">HEB94_008950</name>
</gene>
<dbReference type="CDD" id="cd12159">
    <property type="entry name" value="2-Hacid_dh_2"/>
    <property type="match status" value="1"/>
</dbReference>
<dbReference type="Gene3D" id="3.40.50.720">
    <property type="entry name" value="NAD(P)-binding Rossmann-like Domain"/>
    <property type="match status" value="2"/>
</dbReference>
<sequence length="307" mass="32315">MNPGAQPPKIYVGPQQNPQVLDAVKEAGGEVTDNVADAEALAWFGGSPKQFLELDHDGIRWVQLPSAGIESWFAAEIFRPGKVYTCAAGSYADTVAEHALALMLAGLRHLHTLAGERTWTRVQSGTLLESTVGIVGCGGIGRALIRMLTPFGARVLAITRSGTPIPGAAQTFTPDRLDDVLIESDVVVIGAPATADTRHLIGARELGLMRSHAWLINIARGSLIDSDALVEALRSGSIGGAGLDVTDPEPLPDGHPLWDAPNALITPHSANPSQLLIPGLAARVRENVARYAAGEELVGLVDVARGY</sequence>